<dbReference type="KEGG" id="ssl:SS1G_04193"/>
<dbReference type="EMBL" id="CH476625">
    <property type="protein sequence ID" value="EDO01718.1"/>
    <property type="molecule type" value="Genomic_DNA"/>
</dbReference>
<gene>
    <name evidence="1" type="ORF">SS1G_04193</name>
</gene>
<sequence>MEEPEFPFVNVDEGRVVLEPVIVSDLLFHDDCTLGTFFRAAAVPQLFDSLDEDIGTPLVCGVCCDTVELDEVDEFEDNEVIDEDELARWALFRGMNILLTSSPFIAFIPPWLTLDPHADLLICGKLEEILYRTGFVIIVSTVGQLLVIEKETFLNLMLPSWKVWTFGLRHARYMFSQPAFEIGDKSTGARALLQIKSLDVRRRERKRFGCRKKEADIPRLIAKNVDSFLCEPFTRND</sequence>
<dbReference type="AlphaFoldDB" id="A7EFV2"/>
<organism evidence="1 2">
    <name type="scientific">Sclerotinia sclerotiorum (strain ATCC 18683 / 1980 / Ss-1)</name>
    <name type="common">White mold</name>
    <name type="synonym">Whetzelinia sclerotiorum</name>
    <dbReference type="NCBI Taxonomy" id="665079"/>
    <lineage>
        <taxon>Eukaryota</taxon>
        <taxon>Fungi</taxon>
        <taxon>Dikarya</taxon>
        <taxon>Ascomycota</taxon>
        <taxon>Pezizomycotina</taxon>
        <taxon>Leotiomycetes</taxon>
        <taxon>Helotiales</taxon>
        <taxon>Sclerotiniaceae</taxon>
        <taxon>Sclerotinia</taxon>
    </lineage>
</organism>
<protein>
    <submittedName>
        <fullName evidence="1">Uncharacterized protein</fullName>
    </submittedName>
</protein>
<keyword evidence="2" id="KW-1185">Reference proteome</keyword>
<dbReference type="Proteomes" id="UP000001312">
    <property type="component" value="Unassembled WGS sequence"/>
</dbReference>
<reference evidence="2" key="1">
    <citation type="journal article" date="2011" name="PLoS Genet.">
        <title>Genomic analysis of the necrotrophic fungal pathogens Sclerotinia sclerotiorum and Botrytis cinerea.</title>
        <authorList>
            <person name="Amselem J."/>
            <person name="Cuomo C.A."/>
            <person name="van Kan J.A."/>
            <person name="Viaud M."/>
            <person name="Benito E.P."/>
            <person name="Couloux A."/>
            <person name="Coutinho P.M."/>
            <person name="de Vries R.P."/>
            <person name="Dyer P.S."/>
            <person name="Fillinger S."/>
            <person name="Fournier E."/>
            <person name="Gout L."/>
            <person name="Hahn M."/>
            <person name="Kohn L."/>
            <person name="Lapalu N."/>
            <person name="Plummer K.M."/>
            <person name="Pradier J.M."/>
            <person name="Quevillon E."/>
            <person name="Sharon A."/>
            <person name="Simon A."/>
            <person name="ten Have A."/>
            <person name="Tudzynski B."/>
            <person name="Tudzynski P."/>
            <person name="Wincker P."/>
            <person name="Andrew M."/>
            <person name="Anthouard V."/>
            <person name="Beever R.E."/>
            <person name="Beffa R."/>
            <person name="Benoit I."/>
            <person name="Bouzid O."/>
            <person name="Brault B."/>
            <person name="Chen Z."/>
            <person name="Choquer M."/>
            <person name="Collemare J."/>
            <person name="Cotton P."/>
            <person name="Danchin E.G."/>
            <person name="Da Silva C."/>
            <person name="Gautier A."/>
            <person name="Giraud C."/>
            <person name="Giraud T."/>
            <person name="Gonzalez C."/>
            <person name="Grossetete S."/>
            <person name="Guldener U."/>
            <person name="Henrissat B."/>
            <person name="Howlett B.J."/>
            <person name="Kodira C."/>
            <person name="Kretschmer M."/>
            <person name="Lappartient A."/>
            <person name="Leroch M."/>
            <person name="Levis C."/>
            <person name="Mauceli E."/>
            <person name="Neuveglise C."/>
            <person name="Oeser B."/>
            <person name="Pearson M."/>
            <person name="Poulain J."/>
            <person name="Poussereau N."/>
            <person name="Quesneville H."/>
            <person name="Rascle C."/>
            <person name="Schumacher J."/>
            <person name="Segurens B."/>
            <person name="Sexton A."/>
            <person name="Silva E."/>
            <person name="Sirven C."/>
            <person name="Soanes D.M."/>
            <person name="Talbot N.J."/>
            <person name="Templeton M."/>
            <person name="Yandava C."/>
            <person name="Yarden O."/>
            <person name="Zeng Q."/>
            <person name="Rollins J.A."/>
            <person name="Lebrun M.H."/>
            <person name="Dickman M."/>
        </authorList>
    </citation>
    <scope>NUCLEOTIDE SEQUENCE [LARGE SCALE GENOMIC DNA]</scope>
    <source>
        <strain evidence="2">ATCC 18683 / 1980 / Ss-1</strain>
    </source>
</reference>
<dbReference type="HOGENOM" id="CLU_1171225_0_0_1"/>
<dbReference type="InParanoid" id="A7EFV2"/>
<proteinExistence type="predicted"/>
<dbReference type="GeneID" id="5490454"/>
<accession>A7EFV2</accession>
<evidence type="ECO:0000313" key="1">
    <source>
        <dbReference type="EMBL" id="EDO01718.1"/>
    </source>
</evidence>
<name>A7EFV2_SCLS1</name>
<evidence type="ECO:0000313" key="2">
    <source>
        <dbReference type="Proteomes" id="UP000001312"/>
    </source>
</evidence>
<dbReference type="RefSeq" id="XP_001594386.1">
    <property type="nucleotide sequence ID" value="XM_001594336.1"/>
</dbReference>